<protein>
    <recommendedName>
        <fullName evidence="1">Exonuclease domain-containing protein</fullName>
    </recommendedName>
</protein>
<dbReference type="InterPro" id="IPR013520">
    <property type="entry name" value="Ribonucl_H"/>
</dbReference>
<dbReference type="Proteomes" id="UP001194714">
    <property type="component" value="Unassembled WGS sequence"/>
</dbReference>
<dbReference type="Gene3D" id="3.30.420.10">
    <property type="entry name" value="Ribonuclease H-like superfamily/Ribonuclease H"/>
    <property type="match status" value="1"/>
</dbReference>
<feature type="domain" description="Exonuclease" evidence="1">
    <location>
        <begin position="16"/>
        <end position="117"/>
    </location>
</feature>
<evidence type="ECO:0000259" key="1">
    <source>
        <dbReference type="Pfam" id="PF00929"/>
    </source>
</evidence>
<proteinExistence type="predicted"/>
<dbReference type="Pfam" id="PF00929">
    <property type="entry name" value="RNase_T"/>
    <property type="match status" value="1"/>
</dbReference>
<reference evidence="2 3" key="1">
    <citation type="submission" date="2020-01" db="EMBL/GenBank/DDBJ databases">
        <title>Draft genome sequence of Cand. Neptunochlamydia vexilliferae K9.</title>
        <authorList>
            <person name="Schulz F."/>
            <person name="Koestlbacher S."/>
            <person name="Wascher F."/>
            <person name="Pizzetti I."/>
            <person name="Horn M."/>
        </authorList>
    </citation>
    <scope>NUCLEOTIDE SEQUENCE [LARGE SCALE GENOMIC DNA]</scope>
    <source>
        <strain evidence="2 3">K9</strain>
    </source>
</reference>
<sequence>MTSVYSNLLGYAVLGIFLDSETNGLNVKRHHIIEIAYKIIDIQTGASIEAFSTPLFVTDVEWAKSDPASLEVNGFTFEELQKGMKREEAADIIQRSFARCGIERGKAVFICQNPSFDRAFFSQLVDADTQEKLNWPYHWLDLASMYWAKCLQERTVKPWETGISKNKIAEALGLPLEADPHKAMNGVDHLLLCYEKVIGFDSERP</sequence>
<dbReference type="SUPFAM" id="SSF53098">
    <property type="entry name" value="Ribonuclease H-like"/>
    <property type="match status" value="1"/>
</dbReference>
<evidence type="ECO:0000313" key="3">
    <source>
        <dbReference type="Proteomes" id="UP001194714"/>
    </source>
</evidence>
<dbReference type="InterPro" id="IPR012337">
    <property type="entry name" value="RNaseH-like_sf"/>
</dbReference>
<evidence type="ECO:0000313" key="2">
    <source>
        <dbReference type="EMBL" id="MBF5058665.1"/>
    </source>
</evidence>
<dbReference type="InterPro" id="IPR036397">
    <property type="entry name" value="RNaseH_sf"/>
</dbReference>
<keyword evidence="3" id="KW-1185">Reference proteome</keyword>
<dbReference type="EMBL" id="JAAEJV010000002">
    <property type="protein sequence ID" value="MBF5058665.1"/>
    <property type="molecule type" value="Genomic_DNA"/>
</dbReference>
<gene>
    <name evidence="2" type="ORF">NEPTK9_000162</name>
</gene>
<accession>A0ABS0AXG8</accession>
<organism evidence="2 3">
    <name type="scientific">Candidatus Neptunichlamydia vexilliferae</name>
    <dbReference type="NCBI Taxonomy" id="1651774"/>
    <lineage>
        <taxon>Bacteria</taxon>
        <taxon>Pseudomonadati</taxon>
        <taxon>Chlamydiota</taxon>
        <taxon>Chlamydiia</taxon>
        <taxon>Parachlamydiales</taxon>
        <taxon>Simkaniaceae</taxon>
        <taxon>Candidatus Neptunichlamydia</taxon>
    </lineage>
</organism>
<comment type="caution">
    <text evidence="2">The sequence shown here is derived from an EMBL/GenBank/DDBJ whole genome shotgun (WGS) entry which is preliminary data.</text>
</comment>
<name>A0ABS0AXG8_9BACT</name>